<reference evidence="3 4" key="1">
    <citation type="journal article" date="2019" name="Appl. Environ. Microbiol.">
        <title>Genetic determinants of hydroxycinnamic acid metabolism in heterofermentative lactobacilli.</title>
        <authorList>
            <person name="Gaur G."/>
            <person name="Oh J.H."/>
            <person name="Filannino P."/>
            <person name="Gobbetti M."/>
            <person name="van Pijkeren J.P."/>
            <person name="Ganzle M.G."/>
        </authorList>
    </citation>
    <scope>NUCLEOTIDE SEQUENCE [LARGE SCALE GENOMIC DNA]</scope>
    <source>
        <strain evidence="3 4">C5</strain>
    </source>
</reference>
<dbReference type="InterPro" id="IPR001279">
    <property type="entry name" value="Metallo-B-lactamas"/>
</dbReference>
<dbReference type="GO" id="GO:0042781">
    <property type="term" value="F:3'-tRNA processing endoribonuclease activity"/>
    <property type="evidence" value="ECO:0007669"/>
    <property type="project" value="TreeGrafter"/>
</dbReference>
<comment type="caution">
    <text evidence="3">The sequence shown here is derived from an EMBL/GenBank/DDBJ whole genome shotgun (WGS) entry which is preliminary data.</text>
</comment>
<gene>
    <name evidence="3" type="ORF">GB993_11585</name>
</gene>
<keyword evidence="3" id="KW-0378">Hydrolase</keyword>
<protein>
    <submittedName>
        <fullName evidence="3">MBL fold metallo-hydrolase</fullName>
    </submittedName>
</protein>
<dbReference type="AlphaFoldDB" id="A0A6N9I611"/>
<proteinExistence type="predicted"/>
<accession>A0A6N9I611</accession>
<dbReference type="EMBL" id="WEZQ01000020">
    <property type="protein sequence ID" value="MYV18144.1"/>
    <property type="molecule type" value="Genomic_DNA"/>
</dbReference>
<dbReference type="Gene3D" id="3.60.15.10">
    <property type="entry name" value="Ribonuclease Z/Hydroxyacylglutathione hydrolase-like"/>
    <property type="match status" value="1"/>
</dbReference>
<dbReference type="PANTHER" id="PTHR46018:SF4">
    <property type="entry name" value="METALLO-HYDROLASE YHFI-RELATED"/>
    <property type="match status" value="1"/>
</dbReference>
<dbReference type="OrthoDB" id="9794898at2"/>
<name>A0A6N9I611_9LACO</name>
<dbReference type="Pfam" id="PF12706">
    <property type="entry name" value="Lactamase_B_2"/>
    <property type="match status" value="1"/>
</dbReference>
<dbReference type="InterPro" id="IPR036866">
    <property type="entry name" value="RibonucZ/Hydroxyglut_hydro"/>
</dbReference>
<evidence type="ECO:0000256" key="1">
    <source>
        <dbReference type="ARBA" id="ARBA00022833"/>
    </source>
</evidence>
<dbReference type="PANTHER" id="PTHR46018">
    <property type="entry name" value="ZINC PHOSPHODIESTERASE ELAC PROTEIN 1"/>
    <property type="match status" value="1"/>
</dbReference>
<evidence type="ECO:0000313" key="4">
    <source>
        <dbReference type="Proteomes" id="UP000449209"/>
    </source>
</evidence>
<dbReference type="Proteomes" id="UP000449209">
    <property type="component" value="Unassembled WGS sequence"/>
</dbReference>
<evidence type="ECO:0000259" key="2">
    <source>
        <dbReference type="SMART" id="SM00849"/>
    </source>
</evidence>
<feature type="domain" description="Metallo-beta-lactamase" evidence="2">
    <location>
        <begin position="18"/>
        <end position="211"/>
    </location>
</feature>
<dbReference type="RefSeq" id="WP_161004409.1">
    <property type="nucleotide sequence ID" value="NZ_WEZQ01000020.1"/>
</dbReference>
<evidence type="ECO:0000313" key="3">
    <source>
        <dbReference type="EMBL" id="MYV18144.1"/>
    </source>
</evidence>
<dbReference type="SMART" id="SM00849">
    <property type="entry name" value="Lactamase_B"/>
    <property type="match status" value="1"/>
</dbReference>
<organism evidence="3 4">
    <name type="scientific">Furfurilactobacillus milii</name>
    <dbReference type="NCBI Taxonomy" id="2888272"/>
    <lineage>
        <taxon>Bacteria</taxon>
        <taxon>Bacillati</taxon>
        <taxon>Bacillota</taxon>
        <taxon>Bacilli</taxon>
        <taxon>Lactobacillales</taxon>
        <taxon>Lactobacillaceae</taxon>
        <taxon>Furfurilactobacillus</taxon>
    </lineage>
</organism>
<sequence length="246" mass="26822">MKLTILGYYGGYPANGVGTSGYLLQSDDYNLMIDAGSGTLLALQKVLNPLQLDGLLLTHYHHDHTADVGVLQYEWQLQQGARKHTVLPIYGNTEDPLNFAALTWAGATEGHAYDPQSSLVLGPFMITFSRTVHPVPTFAVRITETKTGHTLVFTADSAVTDTLNSFSKGADLLMVDTNFYANHTGRMWHMTSTQAGALAKTAQVKQLILTHLPQTGNLESLKEEAQLIAGKKIQVKLASDINQIII</sequence>
<keyword evidence="1" id="KW-0862">Zinc</keyword>
<dbReference type="CDD" id="cd07716">
    <property type="entry name" value="RNaseZ_short-form-like_MBL-fold"/>
    <property type="match status" value="1"/>
</dbReference>
<dbReference type="SUPFAM" id="SSF56281">
    <property type="entry name" value="Metallo-hydrolase/oxidoreductase"/>
    <property type="match status" value="1"/>
</dbReference>